<dbReference type="Gene3D" id="3.40.50.10610">
    <property type="entry name" value="ABC-type transport auxiliary lipoprotein component"/>
    <property type="match status" value="1"/>
</dbReference>
<accession>A0ABW1YCY9</accession>
<feature type="chain" id="PRO_5047226047" evidence="1">
    <location>
        <begin position="20"/>
        <end position="264"/>
    </location>
</feature>
<dbReference type="Proteomes" id="UP001596297">
    <property type="component" value="Unassembled WGS sequence"/>
</dbReference>
<feature type="signal peptide" evidence="1">
    <location>
        <begin position="1"/>
        <end position="19"/>
    </location>
</feature>
<keyword evidence="1" id="KW-0732">Signal</keyword>
<reference evidence="3" key="1">
    <citation type="journal article" date="2019" name="Int. J. Syst. Evol. Microbiol.">
        <title>The Global Catalogue of Microorganisms (GCM) 10K type strain sequencing project: providing services to taxonomists for standard genome sequencing and annotation.</title>
        <authorList>
            <consortium name="The Broad Institute Genomics Platform"/>
            <consortium name="The Broad Institute Genome Sequencing Center for Infectious Disease"/>
            <person name="Wu L."/>
            <person name="Ma J."/>
        </authorList>
    </citation>
    <scope>NUCLEOTIDE SEQUENCE [LARGE SCALE GENOMIC DNA]</scope>
    <source>
        <strain evidence="3">CGMCC 1.15772</strain>
    </source>
</reference>
<organism evidence="2 3">
    <name type="scientific">Deinococcus lacus</name>
    <dbReference type="NCBI Taxonomy" id="392561"/>
    <lineage>
        <taxon>Bacteria</taxon>
        <taxon>Thermotogati</taxon>
        <taxon>Deinococcota</taxon>
        <taxon>Deinococci</taxon>
        <taxon>Deinococcales</taxon>
        <taxon>Deinococcaceae</taxon>
        <taxon>Deinococcus</taxon>
    </lineage>
</organism>
<evidence type="ECO:0000313" key="3">
    <source>
        <dbReference type="Proteomes" id="UP001596297"/>
    </source>
</evidence>
<protein>
    <submittedName>
        <fullName evidence="2">Uncharacterized protein</fullName>
    </submittedName>
</protein>
<sequence length="264" mass="27307">MRLRPLLLAALLSGSAALAQPLSLSPQVKQARFSVLIPEEIIRRPVPDPAVETEVMRALTAQGFRVVDAGQQQRNAQRALLRGVDPSSIPDLSARLNADYLVTGEAFAEEFGTVAGGMRGYTARLELKVIDLASGQVTYSQAFQGSGVGATDAVAGKTALMNLGKAAGQQLPAALNAALSGQSQVAARTFVVRVQPPATFSQVNVLSQRLGAAGASEVMVRAVDSGGAVLDVSFGGSPADLAGQLEKLGLTVVGLTGQEITARF</sequence>
<name>A0ABW1YCY9_9DEIO</name>
<dbReference type="RefSeq" id="WP_380082279.1">
    <property type="nucleotide sequence ID" value="NZ_JBHSWD010000001.1"/>
</dbReference>
<dbReference type="EMBL" id="JBHSWD010000001">
    <property type="protein sequence ID" value="MFC6591275.1"/>
    <property type="molecule type" value="Genomic_DNA"/>
</dbReference>
<proteinExistence type="predicted"/>
<comment type="caution">
    <text evidence="2">The sequence shown here is derived from an EMBL/GenBank/DDBJ whole genome shotgun (WGS) entry which is preliminary data.</text>
</comment>
<evidence type="ECO:0000256" key="1">
    <source>
        <dbReference type="SAM" id="SignalP"/>
    </source>
</evidence>
<keyword evidence="3" id="KW-1185">Reference proteome</keyword>
<gene>
    <name evidence="2" type="ORF">ACFP81_04045</name>
</gene>
<evidence type="ECO:0000313" key="2">
    <source>
        <dbReference type="EMBL" id="MFC6591275.1"/>
    </source>
</evidence>